<keyword evidence="9" id="KW-1185">Reference proteome</keyword>
<feature type="domain" description="EamA" evidence="7">
    <location>
        <begin position="33"/>
        <end position="160"/>
    </location>
</feature>
<feature type="transmembrane region" description="Helical" evidence="6">
    <location>
        <begin position="292"/>
        <end position="308"/>
    </location>
</feature>
<dbReference type="Pfam" id="PF00892">
    <property type="entry name" value="EamA"/>
    <property type="match status" value="2"/>
</dbReference>
<dbReference type="Gene3D" id="1.10.3730.20">
    <property type="match status" value="1"/>
</dbReference>
<dbReference type="GO" id="GO:0016020">
    <property type="term" value="C:membrane"/>
    <property type="evidence" value="ECO:0007669"/>
    <property type="project" value="UniProtKB-SubCell"/>
</dbReference>
<dbReference type="EMBL" id="CAVK010000043">
    <property type="protein sequence ID" value="CCW16582.1"/>
    <property type="molecule type" value="Genomic_DNA"/>
</dbReference>
<dbReference type="AlphaFoldDB" id="N1MLU0"/>
<evidence type="ECO:0000256" key="4">
    <source>
        <dbReference type="ARBA" id="ARBA00022989"/>
    </source>
</evidence>
<feature type="transmembrane region" description="Helical" evidence="6">
    <location>
        <begin position="237"/>
        <end position="259"/>
    </location>
</feature>
<feature type="transmembrane region" description="Helical" evidence="6">
    <location>
        <begin position="115"/>
        <end position="138"/>
    </location>
</feature>
<sequence length="322" mass="33398">MLQRPAHPYPFRHSTSRCACAKAAAMLAFAASALFVLIWSTGFIVARAVVPHGAPELVLAIRMTLVALLLCGAALYARQSFPHGRRLALHLAAGAMLHGVYLTVSWWAVSRGMPAGVMALLGSLQPLMVAVASVALLGDRLPRRTWVGLAIAIMGVTCVLLPAIARTGTGSITVVLAIAGIVAIIAMTGGTLIQRGAIAGDPILVSGGVQNIGGALVAIAATLIVGEWRWDNDPLLWAALGWSVLGLSAAGLSLLVWLVRHQGPTAMSMLLLLVPPLAAIEAWLLFGERLGPVQLIGFALALGGVLLGRSAPARQADLTEPA</sequence>
<dbReference type="InterPro" id="IPR050638">
    <property type="entry name" value="AA-Vitamin_Transporters"/>
</dbReference>
<proteinExistence type="inferred from homology"/>
<comment type="caution">
    <text evidence="8">The sequence shown here is derived from an EMBL/GenBank/DDBJ whole genome shotgun (WGS) entry which is preliminary data.</text>
</comment>
<evidence type="ECO:0000256" key="5">
    <source>
        <dbReference type="ARBA" id="ARBA00023136"/>
    </source>
</evidence>
<feature type="transmembrane region" description="Helical" evidence="6">
    <location>
        <begin position="57"/>
        <end position="77"/>
    </location>
</feature>
<feature type="transmembrane region" description="Helical" evidence="6">
    <location>
        <begin position="89"/>
        <end position="109"/>
    </location>
</feature>
<dbReference type="SUPFAM" id="SSF103481">
    <property type="entry name" value="Multidrug resistance efflux transporter EmrE"/>
    <property type="match status" value="2"/>
</dbReference>
<feature type="transmembrane region" description="Helical" evidence="6">
    <location>
        <begin position="266"/>
        <end position="286"/>
    </location>
</feature>
<comment type="subcellular location">
    <subcellularLocation>
        <location evidence="1">Membrane</location>
        <topology evidence="1">Multi-pass membrane protein</topology>
    </subcellularLocation>
</comment>
<feature type="transmembrane region" description="Helical" evidence="6">
    <location>
        <begin position="21"/>
        <end position="45"/>
    </location>
</feature>
<feature type="transmembrane region" description="Helical" evidence="6">
    <location>
        <begin position="171"/>
        <end position="192"/>
    </location>
</feature>
<dbReference type="PANTHER" id="PTHR32322:SF2">
    <property type="entry name" value="EAMA DOMAIN-CONTAINING PROTEIN"/>
    <property type="match status" value="1"/>
</dbReference>
<dbReference type="Proteomes" id="UP000013201">
    <property type="component" value="Unassembled WGS sequence"/>
</dbReference>
<evidence type="ECO:0000256" key="6">
    <source>
        <dbReference type="SAM" id="Phobius"/>
    </source>
</evidence>
<organism evidence="8 9">
    <name type="scientific">Sphingobium indicum BiD32</name>
    <dbReference type="NCBI Taxonomy" id="1301087"/>
    <lineage>
        <taxon>Bacteria</taxon>
        <taxon>Pseudomonadati</taxon>
        <taxon>Pseudomonadota</taxon>
        <taxon>Alphaproteobacteria</taxon>
        <taxon>Sphingomonadales</taxon>
        <taxon>Sphingomonadaceae</taxon>
        <taxon>Sphingobium</taxon>
    </lineage>
</organism>
<name>N1MLU0_9SPHN</name>
<dbReference type="PANTHER" id="PTHR32322">
    <property type="entry name" value="INNER MEMBRANE TRANSPORTER"/>
    <property type="match status" value="1"/>
</dbReference>
<evidence type="ECO:0000313" key="8">
    <source>
        <dbReference type="EMBL" id="CCW16582.1"/>
    </source>
</evidence>
<comment type="similarity">
    <text evidence="2">Belongs to the EamA transporter family.</text>
</comment>
<dbReference type="InterPro" id="IPR000620">
    <property type="entry name" value="EamA_dom"/>
</dbReference>
<protein>
    <submittedName>
        <fullName evidence="8">Permease of the drug/metabolite transporter (DMT) superfamily</fullName>
    </submittedName>
</protein>
<keyword evidence="3 6" id="KW-0812">Transmembrane</keyword>
<evidence type="ECO:0000259" key="7">
    <source>
        <dbReference type="Pfam" id="PF00892"/>
    </source>
</evidence>
<evidence type="ECO:0000256" key="2">
    <source>
        <dbReference type="ARBA" id="ARBA00007362"/>
    </source>
</evidence>
<keyword evidence="4 6" id="KW-1133">Transmembrane helix</keyword>
<gene>
    <name evidence="8" type="ORF">EBBID32_9190</name>
</gene>
<feature type="transmembrane region" description="Helical" evidence="6">
    <location>
        <begin position="204"/>
        <end position="225"/>
    </location>
</feature>
<evidence type="ECO:0000256" key="1">
    <source>
        <dbReference type="ARBA" id="ARBA00004141"/>
    </source>
</evidence>
<reference evidence="8 9" key="1">
    <citation type="submission" date="2013-03" db="EMBL/GenBank/DDBJ databases">
        <authorList>
            <person name="Le V."/>
        </authorList>
    </citation>
    <scope>NUCLEOTIDE SEQUENCE [LARGE SCALE GENOMIC DNA]</scope>
    <source>
        <strain evidence="8 9">BiD32</strain>
    </source>
</reference>
<dbReference type="InterPro" id="IPR037185">
    <property type="entry name" value="EmrE-like"/>
</dbReference>
<evidence type="ECO:0000313" key="9">
    <source>
        <dbReference type="Proteomes" id="UP000013201"/>
    </source>
</evidence>
<feature type="transmembrane region" description="Helical" evidence="6">
    <location>
        <begin position="145"/>
        <end position="165"/>
    </location>
</feature>
<keyword evidence="5 6" id="KW-0472">Membrane</keyword>
<feature type="domain" description="EamA" evidence="7">
    <location>
        <begin position="178"/>
        <end position="307"/>
    </location>
</feature>
<reference evidence="9" key="2">
    <citation type="submission" date="2013-04" db="EMBL/GenBank/DDBJ databases">
        <title>Bisphenol A degrading Sphingobium sp. strain BiD32.</title>
        <authorList>
            <person name="Nielsen J.L."/>
            <person name="Zhou N.A."/>
            <person name="Kjeldal H."/>
        </authorList>
    </citation>
    <scope>NUCLEOTIDE SEQUENCE [LARGE SCALE GENOMIC DNA]</scope>
    <source>
        <strain evidence="9">BiD32</strain>
    </source>
</reference>
<accession>N1MLU0</accession>
<evidence type="ECO:0000256" key="3">
    <source>
        <dbReference type="ARBA" id="ARBA00022692"/>
    </source>
</evidence>